<dbReference type="RefSeq" id="XP_025359821.1">
    <property type="nucleotide sequence ID" value="XM_025507011.1"/>
</dbReference>
<reference evidence="2 3" key="1">
    <citation type="journal article" date="2018" name="Mol. Biol. Evol.">
        <title>Broad Genomic Sampling Reveals a Smut Pathogenic Ancestry of the Fungal Clade Ustilaginomycotina.</title>
        <authorList>
            <person name="Kijpornyongpan T."/>
            <person name="Mondo S.J."/>
            <person name="Barry K."/>
            <person name="Sandor L."/>
            <person name="Lee J."/>
            <person name="Lipzen A."/>
            <person name="Pangilinan J."/>
            <person name="LaButti K."/>
            <person name="Hainaut M."/>
            <person name="Henrissat B."/>
            <person name="Grigoriev I.V."/>
            <person name="Spatafora J.W."/>
            <person name="Aime M.C."/>
        </authorList>
    </citation>
    <scope>NUCLEOTIDE SEQUENCE [LARGE SCALE GENOMIC DNA]</scope>
    <source>
        <strain evidence="2 3">MCA 5214</strain>
    </source>
</reference>
<evidence type="ECO:0000313" key="3">
    <source>
        <dbReference type="Proteomes" id="UP000245884"/>
    </source>
</evidence>
<protein>
    <submittedName>
        <fullName evidence="2">Uncharacterized protein</fullName>
    </submittedName>
</protein>
<keyword evidence="3" id="KW-1185">Reference proteome</keyword>
<evidence type="ECO:0000256" key="1">
    <source>
        <dbReference type="SAM" id="MobiDB-lite"/>
    </source>
</evidence>
<organism evidence="2 3">
    <name type="scientific">Jaminaea rosea</name>
    <dbReference type="NCBI Taxonomy" id="1569628"/>
    <lineage>
        <taxon>Eukaryota</taxon>
        <taxon>Fungi</taxon>
        <taxon>Dikarya</taxon>
        <taxon>Basidiomycota</taxon>
        <taxon>Ustilaginomycotina</taxon>
        <taxon>Exobasidiomycetes</taxon>
        <taxon>Microstromatales</taxon>
        <taxon>Microstromatales incertae sedis</taxon>
        <taxon>Jaminaea</taxon>
    </lineage>
</organism>
<dbReference type="EMBL" id="KZ819677">
    <property type="protein sequence ID" value="PWN25209.1"/>
    <property type="molecule type" value="Genomic_DNA"/>
</dbReference>
<feature type="region of interest" description="Disordered" evidence="1">
    <location>
        <begin position="49"/>
        <end position="69"/>
    </location>
</feature>
<dbReference type="Proteomes" id="UP000245884">
    <property type="component" value="Unassembled WGS sequence"/>
</dbReference>
<name>A0A316UJ18_9BASI</name>
<sequence>MAMRMIRLAVRGWSQSARASMQTPSPLGRLTLHSRIELKFLCFAPAVSPRRPPHPHPHAQDCAATLGLDQEQQRSALGATLVP</sequence>
<proteinExistence type="predicted"/>
<evidence type="ECO:0000313" key="2">
    <source>
        <dbReference type="EMBL" id="PWN25209.1"/>
    </source>
</evidence>
<dbReference type="GeneID" id="37028834"/>
<dbReference type="AlphaFoldDB" id="A0A316UJ18"/>
<accession>A0A316UJ18</accession>
<gene>
    <name evidence="2" type="ORF">BDZ90DRAFT_234411</name>
</gene>